<dbReference type="Proteomes" id="UP000001062">
    <property type="component" value="Chromosome"/>
</dbReference>
<dbReference type="FunFam" id="1.10.405.20:FF:000001">
    <property type="entry name" value="Amine oxidase"/>
    <property type="match status" value="1"/>
</dbReference>
<dbReference type="InterPro" id="IPR002937">
    <property type="entry name" value="Amino_oxidase"/>
</dbReference>
<dbReference type="PANTHER" id="PTHR42923:SF17">
    <property type="entry name" value="AMINE OXIDASE DOMAIN-CONTAINING PROTEIN"/>
    <property type="match status" value="1"/>
</dbReference>
<sequence>MKIAVIGSGISGLTTAYLTNREHDVHVFENDSRIGGHTATKDVTVNGKTQSIDTGFIVFNDWTYPNFIRLMTELGVQSKPTEMSFSVSCEQTGLEYGGSNLGTLFAQKRNLFNLPYLKMLKDIVAFNKDAISDLEAGALKEGITLGEYLKEKGYGKKFASHYLIPMGAAIWSSTLEEMMSFPLVFFVRFFKNHGLLSIKDRPQWRVIEGGSAAYLAPLTASFKDKIRTQTVINRVQRDDAGATLFFEKGGEEHFDQVVFACHSDQALTLLGEDASQQEKDILSAIPYRENEVVLHTDVGLLPKRKKAWSSWNYLLGSDSKRPPTLSYDMNILQHLDEPDTTFVVTLNRGDLIDPSKILGRYCYAHPVFSLAGIDAQARWHDINGVNNTWFCGAYWRNGFHEDGCWSGVRVAEGLGVKW</sequence>
<dbReference type="OrthoDB" id="20837at2"/>
<reference evidence="2 3" key="1">
    <citation type="journal article" date="2012" name="Stand. Genomic Sci.">
        <title>Complete genome sequence of the melanogenic marine bacterium Marinomonas mediterranea type strain (MMB-1(T)).</title>
        <authorList>
            <person name="Lucas-Elio P."/>
            <person name="Goodwin L."/>
            <person name="Woyke T."/>
            <person name="Pitluck S."/>
            <person name="Nolan M."/>
            <person name="Kyrpides N.C."/>
            <person name="Detter J.C."/>
            <person name="Copeland A."/>
            <person name="Teshima H."/>
            <person name="Bruce D."/>
            <person name="Detter C."/>
            <person name="Tapia R."/>
            <person name="Han S."/>
            <person name="Land M.L."/>
            <person name="Ivanova N."/>
            <person name="Mikhailova N."/>
            <person name="Johnston A.W."/>
            <person name="Sanchez-Amat A."/>
        </authorList>
    </citation>
    <scope>NUCLEOTIDE SEQUENCE [LARGE SCALE GENOMIC DNA]</scope>
    <source>
        <strain evidence="3">ATCC 700492 / JCM 21426 / NBRC 103028 / MMB-1</strain>
    </source>
</reference>
<dbReference type="PANTHER" id="PTHR42923">
    <property type="entry name" value="PROTOPORPHYRINOGEN OXIDASE"/>
    <property type="match status" value="1"/>
</dbReference>
<dbReference type="STRING" id="717774.Marme_0476"/>
<dbReference type="RefSeq" id="WP_013659678.1">
    <property type="nucleotide sequence ID" value="NC_015276.1"/>
</dbReference>
<dbReference type="eggNOG" id="COG2907">
    <property type="taxonomic scope" value="Bacteria"/>
</dbReference>
<evidence type="ECO:0000259" key="1">
    <source>
        <dbReference type="Pfam" id="PF01593"/>
    </source>
</evidence>
<name>F2JZI9_MARM1</name>
<gene>
    <name evidence="2" type="ordered locus">Marme_0476</name>
</gene>
<dbReference type="Gene3D" id="3.50.50.60">
    <property type="entry name" value="FAD/NAD(P)-binding domain"/>
    <property type="match status" value="1"/>
</dbReference>
<dbReference type="InterPro" id="IPR036188">
    <property type="entry name" value="FAD/NAD-bd_sf"/>
</dbReference>
<keyword evidence="3" id="KW-1185">Reference proteome</keyword>
<dbReference type="EMBL" id="CP002583">
    <property type="protein sequence ID" value="ADZ89772.1"/>
    <property type="molecule type" value="Genomic_DNA"/>
</dbReference>
<dbReference type="AlphaFoldDB" id="F2JZI9"/>
<dbReference type="PATRIC" id="fig|717774.3.peg.489"/>
<protein>
    <submittedName>
        <fullName evidence="2">Amine oxidase</fullName>
    </submittedName>
</protein>
<proteinExistence type="predicted"/>
<organism evidence="2 3">
    <name type="scientific">Marinomonas mediterranea (strain ATCC 700492 / JCM 21426 / NBRC 103028 / MMB-1)</name>
    <dbReference type="NCBI Taxonomy" id="717774"/>
    <lineage>
        <taxon>Bacteria</taxon>
        <taxon>Pseudomonadati</taxon>
        <taxon>Pseudomonadota</taxon>
        <taxon>Gammaproteobacteria</taxon>
        <taxon>Oceanospirillales</taxon>
        <taxon>Oceanospirillaceae</taxon>
        <taxon>Marinomonas</taxon>
    </lineage>
</organism>
<evidence type="ECO:0000313" key="2">
    <source>
        <dbReference type="EMBL" id="ADZ89772.1"/>
    </source>
</evidence>
<dbReference type="SUPFAM" id="SSF51905">
    <property type="entry name" value="FAD/NAD(P)-binding domain"/>
    <property type="match status" value="1"/>
</dbReference>
<dbReference type="InterPro" id="IPR050464">
    <property type="entry name" value="Zeta_carotene_desat/Oxidored"/>
</dbReference>
<evidence type="ECO:0000313" key="3">
    <source>
        <dbReference type="Proteomes" id="UP000001062"/>
    </source>
</evidence>
<accession>F2JZI9</accession>
<dbReference type="Pfam" id="PF01593">
    <property type="entry name" value="Amino_oxidase"/>
    <property type="match status" value="1"/>
</dbReference>
<dbReference type="GO" id="GO:0016491">
    <property type="term" value="F:oxidoreductase activity"/>
    <property type="evidence" value="ECO:0007669"/>
    <property type="project" value="InterPro"/>
</dbReference>
<dbReference type="KEGG" id="mme:Marme_0476"/>
<dbReference type="HOGENOM" id="CLU_028123_1_0_6"/>
<feature type="domain" description="Amine oxidase" evidence="1">
    <location>
        <begin position="10"/>
        <end position="272"/>
    </location>
</feature>